<reference evidence="1 2" key="1">
    <citation type="submission" date="2015-01" db="EMBL/GenBank/DDBJ databases">
        <title>Evolution of Trichinella species and genotypes.</title>
        <authorList>
            <person name="Korhonen P.K."/>
            <person name="Edoardo P."/>
            <person name="Giuseppe L.R."/>
            <person name="Gasser R.B."/>
        </authorList>
    </citation>
    <scope>NUCLEOTIDE SEQUENCE [LARGE SCALE GENOMIC DNA]</scope>
    <source>
        <strain evidence="1">ISS588</strain>
    </source>
</reference>
<keyword evidence="2" id="KW-1185">Reference proteome</keyword>
<evidence type="ECO:0000313" key="2">
    <source>
        <dbReference type="Proteomes" id="UP000054805"/>
    </source>
</evidence>
<comment type="caution">
    <text evidence="1">The sequence shown here is derived from an EMBL/GenBank/DDBJ whole genome shotgun (WGS) entry which is preliminary data.</text>
</comment>
<name>A0A0V1JE37_TRIPS</name>
<protein>
    <submittedName>
        <fullName evidence="1">Uncharacterized protein</fullName>
    </submittedName>
</protein>
<dbReference type="EMBL" id="JYDS01000011">
    <property type="protein sequence ID" value="KRZ33156.1"/>
    <property type="molecule type" value="Genomic_DNA"/>
</dbReference>
<evidence type="ECO:0000313" key="1">
    <source>
        <dbReference type="EMBL" id="KRZ33156.1"/>
    </source>
</evidence>
<sequence length="58" mass="6734">LGIDDTFKIVPKMVSTICHAFAAALIPAIRRYFLNTRVQSCYFHFCQEERMADDRLPL</sequence>
<gene>
    <name evidence="1" type="ORF">T4B_12513</name>
</gene>
<organism evidence="1 2">
    <name type="scientific">Trichinella pseudospiralis</name>
    <name type="common">Parasitic roundworm</name>
    <dbReference type="NCBI Taxonomy" id="6337"/>
    <lineage>
        <taxon>Eukaryota</taxon>
        <taxon>Metazoa</taxon>
        <taxon>Ecdysozoa</taxon>
        <taxon>Nematoda</taxon>
        <taxon>Enoplea</taxon>
        <taxon>Dorylaimia</taxon>
        <taxon>Trichinellida</taxon>
        <taxon>Trichinellidae</taxon>
        <taxon>Trichinella</taxon>
    </lineage>
</organism>
<dbReference type="Proteomes" id="UP000054805">
    <property type="component" value="Unassembled WGS sequence"/>
</dbReference>
<feature type="non-terminal residue" evidence="1">
    <location>
        <position position="1"/>
    </location>
</feature>
<accession>A0A0V1JE37</accession>
<dbReference type="AlphaFoldDB" id="A0A0V1JE37"/>
<proteinExistence type="predicted"/>